<evidence type="ECO:0008006" key="4">
    <source>
        <dbReference type="Google" id="ProtNLM"/>
    </source>
</evidence>
<keyword evidence="3" id="KW-1185">Reference proteome</keyword>
<accession>A0ABQ3D4Q4</accession>
<sequence length="112" mass="12061">MATRRRSVEGAAEEIRERGAAGATLDGIRARTATSRSRLVHCFSRLPPAVAAREALSSNSRLSRDALHAPPLPRRRGRCPHSPHRAPAQVRYEGRGPALPQPSAGGTPRART</sequence>
<evidence type="ECO:0000313" key="2">
    <source>
        <dbReference type="EMBL" id="GHA58736.1"/>
    </source>
</evidence>
<feature type="compositionally biased region" description="Basic residues" evidence="1">
    <location>
        <begin position="73"/>
        <end position="84"/>
    </location>
</feature>
<dbReference type="Proteomes" id="UP000653644">
    <property type="component" value="Unassembled WGS sequence"/>
</dbReference>
<gene>
    <name evidence="2" type="ORF">GCM10010345_73850</name>
</gene>
<reference evidence="3" key="1">
    <citation type="journal article" date="2019" name="Int. J. Syst. Evol. Microbiol.">
        <title>The Global Catalogue of Microorganisms (GCM) 10K type strain sequencing project: providing services to taxonomists for standard genome sequencing and annotation.</title>
        <authorList>
            <consortium name="The Broad Institute Genomics Platform"/>
            <consortium name="The Broad Institute Genome Sequencing Center for Infectious Disease"/>
            <person name="Wu L."/>
            <person name="Ma J."/>
        </authorList>
    </citation>
    <scope>NUCLEOTIDE SEQUENCE [LARGE SCALE GENOMIC DNA]</scope>
    <source>
        <strain evidence="3">JCM 4733</strain>
    </source>
</reference>
<comment type="caution">
    <text evidence="2">The sequence shown here is derived from an EMBL/GenBank/DDBJ whole genome shotgun (WGS) entry which is preliminary data.</text>
</comment>
<evidence type="ECO:0000256" key="1">
    <source>
        <dbReference type="SAM" id="MobiDB-lite"/>
    </source>
</evidence>
<evidence type="ECO:0000313" key="3">
    <source>
        <dbReference type="Proteomes" id="UP000653644"/>
    </source>
</evidence>
<feature type="region of interest" description="Disordered" evidence="1">
    <location>
        <begin position="55"/>
        <end position="112"/>
    </location>
</feature>
<proteinExistence type="predicted"/>
<protein>
    <recommendedName>
        <fullName evidence="4">HTH tetR-type domain-containing protein</fullName>
    </recommendedName>
</protein>
<organism evidence="2 3">
    <name type="scientific">Streptomyces canarius</name>
    <dbReference type="NCBI Taxonomy" id="285453"/>
    <lineage>
        <taxon>Bacteria</taxon>
        <taxon>Bacillati</taxon>
        <taxon>Actinomycetota</taxon>
        <taxon>Actinomycetes</taxon>
        <taxon>Kitasatosporales</taxon>
        <taxon>Streptomycetaceae</taxon>
        <taxon>Streptomyces</taxon>
    </lineage>
</organism>
<dbReference type="EMBL" id="BMVN01000040">
    <property type="protein sequence ID" value="GHA58736.1"/>
    <property type="molecule type" value="Genomic_DNA"/>
</dbReference>
<name>A0ABQ3D4Q4_9ACTN</name>